<accession>A0A1D9G343</accession>
<proteinExistence type="predicted"/>
<dbReference type="SUPFAM" id="SSF46689">
    <property type="entry name" value="Homeodomain-like"/>
    <property type="match status" value="1"/>
</dbReference>
<dbReference type="InterPro" id="IPR007367">
    <property type="entry name" value="DUF433"/>
</dbReference>
<organism evidence="1 2">
    <name type="scientific">Moorena producens (strain JHB)</name>
    <dbReference type="NCBI Taxonomy" id="1454205"/>
    <lineage>
        <taxon>Bacteria</taxon>
        <taxon>Bacillati</taxon>
        <taxon>Cyanobacteriota</taxon>
        <taxon>Cyanophyceae</taxon>
        <taxon>Coleofasciculales</taxon>
        <taxon>Coleofasciculaceae</taxon>
        <taxon>Moorena</taxon>
    </lineage>
</organism>
<dbReference type="PANTHER" id="PTHR34849">
    <property type="entry name" value="SSL5025 PROTEIN"/>
    <property type="match status" value="1"/>
</dbReference>
<dbReference type="AlphaFoldDB" id="A0A1D9G343"/>
<gene>
    <name evidence="1" type="ORF">BJP36_19925</name>
</gene>
<dbReference type="Gene3D" id="1.10.10.10">
    <property type="entry name" value="Winged helix-like DNA-binding domain superfamily/Winged helix DNA-binding domain"/>
    <property type="match status" value="1"/>
</dbReference>
<reference evidence="2" key="1">
    <citation type="submission" date="2016-10" db="EMBL/GenBank/DDBJ databases">
        <title>Comparative genomics uncovers the prolific and rare metabolic potential of the cyanobacterial genus Moorea.</title>
        <authorList>
            <person name="Leao T."/>
            <person name="Castelao G."/>
            <person name="Korobeynikov A."/>
            <person name="Monroe E.A."/>
            <person name="Podell S."/>
            <person name="Glukhov E."/>
            <person name="Allen E."/>
            <person name="Gerwick W.H."/>
            <person name="Gerwick L."/>
        </authorList>
    </citation>
    <scope>NUCLEOTIDE SEQUENCE [LARGE SCALE GENOMIC DNA]</scope>
    <source>
        <strain evidence="2">JHB</strain>
    </source>
</reference>
<dbReference type="Proteomes" id="UP000176944">
    <property type="component" value="Chromosome"/>
</dbReference>
<dbReference type="EMBL" id="CP017708">
    <property type="protein sequence ID" value="AOY81840.1"/>
    <property type="molecule type" value="Genomic_DNA"/>
</dbReference>
<dbReference type="InterPro" id="IPR009057">
    <property type="entry name" value="Homeodomain-like_sf"/>
</dbReference>
<dbReference type="Pfam" id="PF04255">
    <property type="entry name" value="DUF433"/>
    <property type="match status" value="1"/>
</dbReference>
<evidence type="ECO:0000313" key="2">
    <source>
        <dbReference type="Proteomes" id="UP000176944"/>
    </source>
</evidence>
<dbReference type="PANTHER" id="PTHR34849:SF1">
    <property type="entry name" value="SLR0770 PROTEIN"/>
    <property type="match status" value="1"/>
</dbReference>
<evidence type="ECO:0000313" key="1">
    <source>
        <dbReference type="EMBL" id="AOY81840.1"/>
    </source>
</evidence>
<protein>
    <submittedName>
        <fullName evidence="1">DUF433 domain-containing protein</fullName>
    </submittedName>
</protein>
<dbReference type="InterPro" id="IPR036388">
    <property type="entry name" value="WH-like_DNA-bd_sf"/>
</dbReference>
<name>A0A1D9G343_MOOP1</name>
<sequence>MSIQQITTEYIAIDPEYCYSKPRIAGTIMPVAAIAEMYLDMKESLAEIAHKYDLSLAQVHGAMAYYYEHREEIDRHTIETDRLVEEIKENNPTSKFQEKWRQITGER</sequence>